<organism evidence="8 9">
    <name type="scientific">Parvibium lacunae</name>
    <dbReference type="NCBI Taxonomy" id="1888893"/>
    <lineage>
        <taxon>Bacteria</taxon>
        <taxon>Pseudomonadati</taxon>
        <taxon>Pseudomonadota</taxon>
        <taxon>Betaproteobacteria</taxon>
        <taxon>Burkholderiales</taxon>
        <taxon>Alcaligenaceae</taxon>
        <taxon>Parvibium</taxon>
    </lineage>
</organism>
<protein>
    <recommendedName>
        <fullName evidence="3">Exopolyphosphatase</fullName>
        <ecNumber evidence="2">3.6.1.11</ecNumber>
    </recommendedName>
</protein>
<evidence type="ECO:0000259" key="7">
    <source>
        <dbReference type="Pfam" id="PF21447"/>
    </source>
</evidence>
<comment type="caution">
    <text evidence="8">The sequence shown here is derived from an EMBL/GenBank/DDBJ whole genome shotgun (WGS) entry which is preliminary data.</text>
</comment>
<dbReference type="GO" id="GO:0004309">
    <property type="term" value="F:exopolyphosphatase activity"/>
    <property type="evidence" value="ECO:0007669"/>
    <property type="project" value="UniProtKB-EC"/>
</dbReference>
<dbReference type="AlphaFoldDB" id="A0A368L7E5"/>
<dbReference type="GO" id="GO:0006793">
    <property type="term" value="P:phosphorus metabolic process"/>
    <property type="evidence" value="ECO:0007669"/>
    <property type="project" value="InterPro"/>
</dbReference>
<dbReference type="InterPro" id="IPR030673">
    <property type="entry name" value="PyroPPase_GppA_Ppx"/>
</dbReference>
<evidence type="ECO:0000256" key="3">
    <source>
        <dbReference type="ARBA" id="ARBA00020416"/>
    </source>
</evidence>
<keyword evidence="4 8" id="KW-0378">Hydrolase</keyword>
<dbReference type="CDD" id="cd24053">
    <property type="entry name" value="ASKHA_NBD_EcPPX-GppA-like"/>
    <property type="match status" value="1"/>
</dbReference>
<dbReference type="FunFam" id="3.30.420.40:FF:000023">
    <property type="entry name" value="Guanosine-5'-triphosphate,3'-diphosphate pyrophosphatase"/>
    <property type="match status" value="1"/>
</dbReference>
<dbReference type="Gene3D" id="3.30.420.40">
    <property type="match status" value="1"/>
</dbReference>
<evidence type="ECO:0000313" key="9">
    <source>
        <dbReference type="Proteomes" id="UP000252357"/>
    </source>
</evidence>
<dbReference type="Proteomes" id="UP000252357">
    <property type="component" value="Unassembled WGS sequence"/>
</dbReference>
<dbReference type="NCBIfam" id="TIGR03706">
    <property type="entry name" value="exo_poly_only"/>
    <property type="match status" value="1"/>
</dbReference>
<evidence type="ECO:0000256" key="5">
    <source>
        <dbReference type="ARBA" id="ARBA00047607"/>
    </source>
</evidence>
<comment type="catalytic activity">
    <reaction evidence="5">
        <text>[phosphate](n) + H2O = [phosphate](n-1) + phosphate + H(+)</text>
        <dbReference type="Rhea" id="RHEA:21528"/>
        <dbReference type="Rhea" id="RHEA-COMP:9859"/>
        <dbReference type="Rhea" id="RHEA-COMP:14279"/>
        <dbReference type="ChEBI" id="CHEBI:15377"/>
        <dbReference type="ChEBI" id="CHEBI:15378"/>
        <dbReference type="ChEBI" id="CHEBI:16838"/>
        <dbReference type="ChEBI" id="CHEBI:43474"/>
        <dbReference type="EC" id="3.6.1.11"/>
    </reaction>
</comment>
<dbReference type="Gene3D" id="3.30.420.150">
    <property type="entry name" value="Exopolyphosphatase. Domain 2"/>
    <property type="match status" value="1"/>
</dbReference>
<reference evidence="8 9" key="1">
    <citation type="journal article" date="2018" name="Int. J. Syst. Evol. Microbiol.">
        <title>Parvibium lacunae gen. nov., sp. nov., a new member of the family Alcaligenaceae isolated from a freshwater pond.</title>
        <authorList>
            <person name="Chen W.M."/>
            <person name="Xie P.B."/>
            <person name="Hsu M.Y."/>
            <person name="Sheu S.Y."/>
        </authorList>
    </citation>
    <scope>NUCLEOTIDE SEQUENCE [LARGE SCALE GENOMIC DNA]</scope>
    <source>
        <strain evidence="8 9">KMB9</strain>
    </source>
</reference>
<evidence type="ECO:0000259" key="6">
    <source>
        <dbReference type="Pfam" id="PF02541"/>
    </source>
</evidence>
<evidence type="ECO:0000313" key="8">
    <source>
        <dbReference type="EMBL" id="RCS59585.1"/>
    </source>
</evidence>
<dbReference type="Pfam" id="PF21447">
    <property type="entry name" value="Ppx-GppA_III"/>
    <property type="match status" value="1"/>
</dbReference>
<evidence type="ECO:0000256" key="4">
    <source>
        <dbReference type="ARBA" id="ARBA00022801"/>
    </source>
</evidence>
<feature type="domain" description="Ppx/GppA phosphatase C-terminal" evidence="7">
    <location>
        <begin position="320"/>
        <end position="488"/>
    </location>
</feature>
<feature type="domain" description="Ppx/GppA phosphatase N-terminal" evidence="6">
    <location>
        <begin position="31"/>
        <end position="312"/>
    </location>
</feature>
<evidence type="ECO:0000256" key="1">
    <source>
        <dbReference type="ARBA" id="ARBA00007125"/>
    </source>
</evidence>
<dbReference type="Pfam" id="PF02541">
    <property type="entry name" value="Ppx-GppA"/>
    <property type="match status" value="1"/>
</dbReference>
<dbReference type="InterPro" id="IPR048950">
    <property type="entry name" value="Ppx_GppA_C"/>
</dbReference>
<proteinExistence type="inferred from homology"/>
<dbReference type="EC" id="3.6.1.11" evidence="2"/>
<gene>
    <name evidence="8" type="primary">ppx</name>
    <name evidence="8" type="ORF">DU000_02380</name>
</gene>
<dbReference type="PANTHER" id="PTHR30005">
    <property type="entry name" value="EXOPOLYPHOSPHATASE"/>
    <property type="match status" value="1"/>
</dbReference>
<sequence length="504" mass="55921">MPNRNLLAAVDLGSNSFRLFIGRLEETANGIQIYPVDSLKEPVRLASGLDADKKLNPAAQLRAVHALQRFGERLRAFQPEQVRAVATNTFRVAKNMADFLPTAEAALGFPIEVIAGREEARLIYLGVAHSLPLLPIAQAQRLVIDIGGGSTEFIIGSNYEPRLTESLLMGCVSYTMRFFPEGALTKEAFKQAELAARKEVETLADNYMAAGWQEVIGSSGTAKALAEILELNQFNPPNTTGITRRGLEKLRDHLVRAGQLQLVRLEGLKADRMPVMPGGLAIMLGIFAELDLQNMDYAEGALRLGVLYDLLGRDQPHDMRELTVKQFMRRYAVDERHALAVAGMVDRLAAGLPMLTLYQRHLLHWAALLHEVGLSIAHASYHKHSAYVLANADMPGFAKREQQHLATLVLGHVGKLAKLTRGEISRADWHLVLLLRLGFLFCRRRSLDSLPEVSLEERAAKAGPGYLLRIDKQYLQRHPLTDFSLAQEASEWLKLGVQLQIKGI</sequence>
<dbReference type="InterPro" id="IPR003695">
    <property type="entry name" value="Ppx_GppA_N"/>
</dbReference>
<dbReference type="Gene3D" id="1.10.3210.10">
    <property type="entry name" value="Hypothetical protein af1432"/>
    <property type="match status" value="1"/>
</dbReference>
<dbReference type="InterPro" id="IPR043129">
    <property type="entry name" value="ATPase_NBD"/>
</dbReference>
<comment type="similarity">
    <text evidence="1">Belongs to the GppA/Ppx family.</text>
</comment>
<dbReference type="PANTHER" id="PTHR30005:SF0">
    <property type="entry name" value="RETROGRADE REGULATION PROTEIN 2"/>
    <property type="match status" value="1"/>
</dbReference>
<accession>A0A368L7E5</accession>
<dbReference type="PIRSF" id="PIRSF001267">
    <property type="entry name" value="Pyrophosphatase_GppA_Ppx"/>
    <property type="match status" value="1"/>
</dbReference>
<evidence type="ECO:0000256" key="2">
    <source>
        <dbReference type="ARBA" id="ARBA00012451"/>
    </source>
</evidence>
<dbReference type="SUPFAM" id="SSF53067">
    <property type="entry name" value="Actin-like ATPase domain"/>
    <property type="match status" value="2"/>
</dbReference>
<dbReference type="FunFam" id="3.30.420.150:FF:000001">
    <property type="entry name" value="Guanosine-5'-triphosphate,3'-diphosphate pyrophosphatase"/>
    <property type="match status" value="1"/>
</dbReference>
<dbReference type="RefSeq" id="WP_114401735.1">
    <property type="nucleotide sequence ID" value="NZ_QPGB01000001.1"/>
</dbReference>
<dbReference type="SUPFAM" id="SSF109604">
    <property type="entry name" value="HD-domain/PDEase-like"/>
    <property type="match status" value="1"/>
</dbReference>
<dbReference type="InterPro" id="IPR050273">
    <property type="entry name" value="GppA/Ppx_hydrolase"/>
</dbReference>
<dbReference type="EMBL" id="QPGB01000001">
    <property type="protein sequence ID" value="RCS59585.1"/>
    <property type="molecule type" value="Genomic_DNA"/>
</dbReference>
<keyword evidence="9" id="KW-1185">Reference proteome</keyword>
<dbReference type="InterPro" id="IPR022371">
    <property type="entry name" value="Exopolyphosphatase"/>
</dbReference>
<dbReference type="OrthoDB" id="9793035at2"/>
<name>A0A368L7E5_9BURK</name>